<organism evidence="2">
    <name type="scientific">Raoultella planticola</name>
    <name type="common">Klebsiella planticola</name>
    <dbReference type="NCBI Taxonomy" id="575"/>
    <lineage>
        <taxon>Bacteria</taxon>
        <taxon>Pseudomonadati</taxon>
        <taxon>Pseudomonadota</taxon>
        <taxon>Gammaproteobacteria</taxon>
        <taxon>Enterobacterales</taxon>
        <taxon>Enterobacteriaceae</taxon>
        <taxon>Klebsiella/Raoultella group</taxon>
        <taxon>Raoultella</taxon>
    </lineage>
</organism>
<feature type="transmembrane region" description="Helical" evidence="1">
    <location>
        <begin position="15"/>
        <end position="36"/>
    </location>
</feature>
<gene>
    <name evidence="2" type="ORF">DMB90_19585</name>
</gene>
<keyword evidence="1" id="KW-1133">Transmembrane helix</keyword>
<evidence type="ECO:0000256" key="1">
    <source>
        <dbReference type="SAM" id="Phobius"/>
    </source>
</evidence>
<proteinExistence type="predicted"/>
<protein>
    <submittedName>
        <fullName evidence="2">Uncharacterized protein</fullName>
    </submittedName>
</protein>
<evidence type="ECO:0000313" key="2">
    <source>
        <dbReference type="EMBL" id="QFG76940.1"/>
    </source>
</evidence>
<keyword evidence="1" id="KW-0812">Transmembrane</keyword>
<reference evidence="2" key="1">
    <citation type="submission" date="2018-05" db="EMBL/GenBank/DDBJ databases">
        <title>Bacterial isolates from healthy term breastfed infants carrying antibiotic resistance genes.</title>
        <authorList>
            <person name="Casaburi G."/>
        </authorList>
    </citation>
    <scope>NUCLEOTIDE SEQUENCE [LARGE SCALE GENOMIC DNA]</scope>
    <source>
        <strain evidence="2">7084_4</strain>
    </source>
</reference>
<dbReference type="AlphaFoldDB" id="A0A5P6AAG1"/>
<dbReference type="EMBL" id="CP029752">
    <property type="protein sequence ID" value="QFG76940.1"/>
    <property type="molecule type" value="Genomic_DNA"/>
</dbReference>
<name>A0A5P6AAG1_RAOPL</name>
<sequence length="93" mass="10318">MRARLDLAKEFEGRILTPFDMTMGIMSIYICAAISYNLGKHYEKTNQLDPFMCSMLSIMAFLLVAAPKRTAPCRSTASAARGFYGDSGGRVLR</sequence>
<keyword evidence="1" id="KW-0472">Membrane</keyword>
<accession>A0A5P6AAG1</accession>